<accession>A0AAV4XBY6</accession>
<keyword evidence="2" id="KW-0479">Metal-binding</keyword>
<dbReference type="PRINTS" id="PR00463">
    <property type="entry name" value="EP450I"/>
</dbReference>
<dbReference type="InterPro" id="IPR036396">
    <property type="entry name" value="Cyt_P450_sf"/>
</dbReference>
<reference evidence="5 6" key="1">
    <citation type="submission" date="2021-06" db="EMBL/GenBank/DDBJ databases">
        <title>Caerostris extrusa draft genome.</title>
        <authorList>
            <person name="Kono N."/>
            <person name="Arakawa K."/>
        </authorList>
    </citation>
    <scope>NUCLEOTIDE SEQUENCE [LARGE SCALE GENOMIC DNA]</scope>
</reference>
<keyword evidence="4" id="KW-0503">Monooxygenase</keyword>
<gene>
    <name evidence="5" type="primary">CYP2J2</name>
    <name evidence="5" type="ORF">CEXT_719931</name>
</gene>
<dbReference type="Pfam" id="PF00067">
    <property type="entry name" value="p450"/>
    <property type="match status" value="1"/>
</dbReference>
<keyword evidence="4" id="KW-0560">Oxidoreductase</keyword>
<dbReference type="GO" id="GO:0004497">
    <property type="term" value="F:monooxygenase activity"/>
    <property type="evidence" value="ECO:0007669"/>
    <property type="project" value="UniProtKB-KW"/>
</dbReference>
<name>A0AAV4XBY6_CAEEX</name>
<dbReference type="Gene3D" id="1.10.630.10">
    <property type="entry name" value="Cytochrome P450"/>
    <property type="match status" value="1"/>
</dbReference>
<evidence type="ECO:0000256" key="2">
    <source>
        <dbReference type="ARBA" id="ARBA00022723"/>
    </source>
</evidence>
<dbReference type="GO" id="GO:0005506">
    <property type="term" value="F:iron ion binding"/>
    <property type="evidence" value="ECO:0007669"/>
    <property type="project" value="InterPro"/>
</dbReference>
<comment type="caution">
    <text evidence="5">The sequence shown here is derived from an EMBL/GenBank/DDBJ whole genome shotgun (WGS) entry which is preliminary data.</text>
</comment>
<organism evidence="5 6">
    <name type="scientific">Caerostris extrusa</name>
    <name type="common">Bark spider</name>
    <name type="synonym">Caerostris bankana</name>
    <dbReference type="NCBI Taxonomy" id="172846"/>
    <lineage>
        <taxon>Eukaryota</taxon>
        <taxon>Metazoa</taxon>
        <taxon>Ecdysozoa</taxon>
        <taxon>Arthropoda</taxon>
        <taxon>Chelicerata</taxon>
        <taxon>Arachnida</taxon>
        <taxon>Araneae</taxon>
        <taxon>Araneomorphae</taxon>
        <taxon>Entelegynae</taxon>
        <taxon>Araneoidea</taxon>
        <taxon>Araneidae</taxon>
        <taxon>Caerostris</taxon>
    </lineage>
</organism>
<protein>
    <submittedName>
        <fullName evidence="5">Cytochrome P450 2J2</fullName>
    </submittedName>
</protein>
<dbReference type="AlphaFoldDB" id="A0AAV4XBY6"/>
<comment type="similarity">
    <text evidence="1">Belongs to the cytochrome P450 family.</text>
</comment>
<dbReference type="SUPFAM" id="SSF48264">
    <property type="entry name" value="Cytochrome P450"/>
    <property type="match status" value="1"/>
</dbReference>
<evidence type="ECO:0000256" key="3">
    <source>
        <dbReference type="ARBA" id="ARBA00023004"/>
    </source>
</evidence>
<dbReference type="InterPro" id="IPR001128">
    <property type="entry name" value="Cyt_P450"/>
</dbReference>
<dbReference type="EMBL" id="BPLR01017416">
    <property type="protein sequence ID" value="GIY91471.1"/>
    <property type="molecule type" value="Genomic_DNA"/>
</dbReference>
<keyword evidence="6" id="KW-1185">Reference proteome</keyword>
<dbReference type="PANTHER" id="PTHR24300">
    <property type="entry name" value="CYTOCHROME P450 508A4-RELATED"/>
    <property type="match status" value="1"/>
</dbReference>
<dbReference type="Proteomes" id="UP001054945">
    <property type="component" value="Unassembled WGS sequence"/>
</dbReference>
<dbReference type="InterPro" id="IPR050182">
    <property type="entry name" value="Cytochrome_P450_fam2"/>
</dbReference>
<keyword evidence="3" id="KW-0408">Iron</keyword>
<evidence type="ECO:0000313" key="6">
    <source>
        <dbReference type="Proteomes" id="UP001054945"/>
    </source>
</evidence>
<evidence type="ECO:0000256" key="4">
    <source>
        <dbReference type="ARBA" id="ARBA00023033"/>
    </source>
</evidence>
<evidence type="ECO:0000313" key="5">
    <source>
        <dbReference type="EMBL" id="GIY91471.1"/>
    </source>
</evidence>
<dbReference type="GO" id="GO:0016705">
    <property type="term" value="F:oxidoreductase activity, acting on paired donors, with incorporation or reduction of molecular oxygen"/>
    <property type="evidence" value="ECO:0007669"/>
    <property type="project" value="InterPro"/>
</dbReference>
<sequence>MDLFGAGSETVRTSILWFIYCMAAFPDVQKRVQKEIMEVLGSERRPEYLDLKSMPYTHTVIMEIMRWKTIVPLNLMHCTVADTTVGGYDIPKGTIVIANFGNVHHDPRYWKEPEKFKPERFLSEDGKSIVKSSNFMPFSLGAPPALRTQQNNISVDSSCIETCRFRAKFPHLENTLVIHQTTLSLVEFPHLENTMCYPPGYSIPRVSTFRKYDVLSTRLPYA</sequence>
<evidence type="ECO:0000256" key="1">
    <source>
        <dbReference type="ARBA" id="ARBA00010617"/>
    </source>
</evidence>
<dbReference type="InterPro" id="IPR002401">
    <property type="entry name" value="Cyt_P450_E_grp-I"/>
</dbReference>
<dbReference type="GO" id="GO:0020037">
    <property type="term" value="F:heme binding"/>
    <property type="evidence" value="ECO:0007669"/>
    <property type="project" value="InterPro"/>
</dbReference>
<proteinExistence type="inferred from homology"/>